<evidence type="ECO:0000256" key="3">
    <source>
        <dbReference type="SAM" id="Phobius"/>
    </source>
</evidence>
<keyword evidence="1" id="KW-0175">Coiled coil</keyword>
<name>A0ABP0HXE3_9DINO</name>
<feature type="compositionally biased region" description="Acidic residues" evidence="2">
    <location>
        <begin position="405"/>
        <end position="428"/>
    </location>
</feature>
<evidence type="ECO:0000313" key="4">
    <source>
        <dbReference type="EMBL" id="CAK8994901.1"/>
    </source>
</evidence>
<feature type="compositionally biased region" description="Basic and acidic residues" evidence="2">
    <location>
        <begin position="263"/>
        <end position="272"/>
    </location>
</feature>
<feature type="region of interest" description="Disordered" evidence="2">
    <location>
        <begin position="502"/>
        <end position="547"/>
    </location>
</feature>
<keyword evidence="5" id="KW-1185">Reference proteome</keyword>
<keyword evidence="3" id="KW-0472">Membrane</keyword>
<feature type="coiled-coil region" evidence="1">
    <location>
        <begin position="76"/>
        <end position="132"/>
    </location>
</feature>
<gene>
    <name evidence="4" type="ORF">CCMP2556_LOCUS3833</name>
</gene>
<evidence type="ECO:0000256" key="2">
    <source>
        <dbReference type="SAM" id="MobiDB-lite"/>
    </source>
</evidence>
<keyword evidence="3" id="KW-1133">Transmembrane helix</keyword>
<feature type="transmembrane region" description="Helical" evidence="3">
    <location>
        <begin position="724"/>
        <end position="744"/>
    </location>
</feature>
<sequence length="957" mass="105362">MGARHGIQPQALKKGFAADFLCGLSPLDLEQLQPEGYEMEERLLALLAGVHQQVVADAQHSEQLATLSRRRSDVRMSTLEEQHRRLEMRLNDLSLGLKSLEQAAGLAGERAWQDLTQTVEQQQEALRREEELQHHVIQRLKPLEERLNALEAQLFLDWPPQKVQVVEALDSETSFRSCPSREDRLGVDGARWHHLEGRVEELSKLQRSTSQEVEDLALQVKTFAGSVQSLAQRAQDGFAAVRGHLDQVLQRLGQRSPEVKEVGRAGLEERTPQDSATSHLLDDFDRSAPRGPQTGRPPREQTGRTSALVVPKLDLCPELAQLTQALQHFGSAIRQAEERLETPQSREGFKRFTVRARASNQTFLSSFDVFRGDLHQAGGPEQIQCINISFVLLSKRNSAKAEEDKEREEDAEDKETADASEDENDESPQDGVSHPICSAGSDRAASNRRLLLKLNGEVLELQREMRSLILGNPALMPEVDVGQKERIFCLVHDLLEQTLGSRRADRDRRARAQGRSSRPPGDPRDVASCGDLEPKEEPDTRASAPSALFTPSLLPGLLCPEPRAASPPPTEAGWDSLASVSLEGRILRVAALVDGPLLAQMLQETKTSARTAREARRVSGEEVRRARFSSFSDRLGREVRRSLQVLIALTVTATECGKVAWSRYWNDGYGYWWVSANGFSFFHNEGGAGQLVEALLSLILALLAIDLVIQWVSETLGTATAKRLHVSIVLLLGTLCTADLALAVGAGGARVSLPLVLFAVTECGYVFRMVRPWLHFVLMSLALVLSVLVLLLLPCQRRLAKATQTRWRVPWAAKLLLAVGCGRQLWCYRRTSEGVGADLLSQLGSDAWAMAQGKLLPSKNREVLGSHSTTSTGLSSSFPPLLIFHWEAAADVLLEASLAANATPFLHQTLARPDVISGSAIAGVPVTLKTAWEVLCGVSPSATADFREQGSNLRHRG</sequence>
<dbReference type="Proteomes" id="UP001642484">
    <property type="component" value="Unassembled WGS sequence"/>
</dbReference>
<dbReference type="EMBL" id="CAXAMN010001525">
    <property type="protein sequence ID" value="CAK8994901.1"/>
    <property type="molecule type" value="Genomic_DNA"/>
</dbReference>
<feature type="region of interest" description="Disordered" evidence="2">
    <location>
        <begin position="400"/>
        <end position="440"/>
    </location>
</feature>
<proteinExistence type="predicted"/>
<feature type="transmembrane region" description="Helical" evidence="3">
    <location>
        <begin position="773"/>
        <end position="793"/>
    </location>
</feature>
<reference evidence="4 5" key="1">
    <citation type="submission" date="2024-02" db="EMBL/GenBank/DDBJ databases">
        <authorList>
            <person name="Chen Y."/>
            <person name="Shah S."/>
            <person name="Dougan E. K."/>
            <person name="Thang M."/>
            <person name="Chan C."/>
        </authorList>
    </citation>
    <scope>NUCLEOTIDE SEQUENCE [LARGE SCALE GENOMIC DNA]</scope>
</reference>
<protein>
    <submittedName>
        <fullName evidence="4">Uncharacterized protein</fullName>
    </submittedName>
</protein>
<feature type="transmembrane region" description="Helical" evidence="3">
    <location>
        <begin position="691"/>
        <end position="712"/>
    </location>
</feature>
<comment type="caution">
    <text evidence="4">The sequence shown here is derived from an EMBL/GenBank/DDBJ whole genome shotgun (WGS) entry which is preliminary data.</text>
</comment>
<feature type="region of interest" description="Disordered" evidence="2">
    <location>
        <begin position="263"/>
        <end position="306"/>
    </location>
</feature>
<evidence type="ECO:0000313" key="5">
    <source>
        <dbReference type="Proteomes" id="UP001642484"/>
    </source>
</evidence>
<accession>A0ABP0HXE3</accession>
<keyword evidence="3" id="KW-0812">Transmembrane</keyword>
<organism evidence="4 5">
    <name type="scientific">Durusdinium trenchii</name>
    <dbReference type="NCBI Taxonomy" id="1381693"/>
    <lineage>
        <taxon>Eukaryota</taxon>
        <taxon>Sar</taxon>
        <taxon>Alveolata</taxon>
        <taxon>Dinophyceae</taxon>
        <taxon>Suessiales</taxon>
        <taxon>Symbiodiniaceae</taxon>
        <taxon>Durusdinium</taxon>
    </lineage>
</organism>
<evidence type="ECO:0000256" key="1">
    <source>
        <dbReference type="SAM" id="Coils"/>
    </source>
</evidence>